<organism evidence="1 2">
    <name type="scientific">Bacterioplanes sanyensis</name>
    <dbReference type="NCBI Taxonomy" id="1249553"/>
    <lineage>
        <taxon>Bacteria</taxon>
        <taxon>Pseudomonadati</taxon>
        <taxon>Pseudomonadota</taxon>
        <taxon>Gammaproteobacteria</taxon>
        <taxon>Oceanospirillales</taxon>
        <taxon>Oceanospirillaceae</taxon>
        <taxon>Bacterioplanes</taxon>
    </lineage>
</organism>
<dbReference type="OrthoDB" id="9790826at2"/>
<reference evidence="1 2" key="1">
    <citation type="submission" date="2017-07" db="EMBL/GenBank/DDBJ databases">
        <title>Annotated genome sequence of Bacterioplanes sanyensis isolated from Red Sea.</title>
        <authorList>
            <person name="Rehman Z.U."/>
        </authorList>
    </citation>
    <scope>NUCLEOTIDE SEQUENCE [LARGE SCALE GENOMIC DNA]</scope>
    <source>
        <strain evidence="1 2">NV9</strain>
    </source>
</reference>
<protein>
    <submittedName>
        <fullName evidence="1">HopJ type III effector protein</fullName>
    </submittedName>
</protein>
<dbReference type="Proteomes" id="UP000202440">
    <property type="component" value="Chromosome"/>
</dbReference>
<dbReference type="RefSeq" id="WP_094061915.1">
    <property type="nucleotide sequence ID" value="NZ_CP022530.1"/>
</dbReference>
<dbReference type="InterPro" id="IPR038604">
    <property type="entry name" value="HopJ_sf"/>
</dbReference>
<gene>
    <name evidence="1" type="ORF">CHH28_19695</name>
</gene>
<evidence type="ECO:0000313" key="1">
    <source>
        <dbReference type="EMBL" id="ASP40755.1"/>
    </source>
</evidence>
<accession>A0A222FP04</accession>
<dbReference type="KEGG" id="bsan:CHH28_19695"/>
<dbReference type="Pfam" id="PF08888">
    <property type="entry name" value="HopJ"/>
    <property type="match status" value="1"/>
</dbReference>
<dbReference type="AlphaFoldDB" id="A0A222FP04"/>
<name>A0A222FP04_9GAMM</name>
<sequence length="121" mass="13925">MTDFAHAHKAFLTSLQSGQHEFATTLTFIEHWYHFTPTAFDNGPVHNNDHQNQGSCQVLALAQLLQLSDEQTLLCFGEHYREVLATPDVDNHHNLRRLIRDGVNDVRFEQFPLKARSEQAQ</sequence>
<dbReference type="InterPro" id="IPR014984">
    <property type="entry name" value="HopJ"/>
</dbReference>
<dbReference type="Gene3D" id="3.20.160.10">
    <property type="entry name" value="vpa0580 domain like"/>
    <property type="match status" value="1"/>
</dbReference>
<evidence type="ECO:0000313" key="2">
    <source>
        <dbReference type="Proteomes" id="UP000202440"/>
    </source>
</evidence>
<dbReference type="EMBL" id="CP022530">
    <property type="protein sequence ID" value="ASP40755.1"/>
    <property type="molecule type" value="Genomic_DNA"/>
</dbReference>
<keyword evidence="2" id="KW-1185">Reference proteome</keyword>
<proteinExistence type="predicted"/>